<dbReference type="Pfam" id="PF18602">
    <property type="entry name" value="Rap1a"/>
    <property type="match status" value="1"/>
</dbReference>
<evidence type="ECO:0000259" key="2">
    <source>
        <dbReference type="Pfam" id="PF18602"/>
    </source>
</evidence>
<name>A0A2A6JG16_9HYPH</name>
<sequence length="124" mass="13513">MRAILAVSLFAMAGTAQAGFYTGNELHELCQGNREAVSGYVAGVIDKSAYDLSVLSTLDQAPSGDVVTFARKYRMGGFICYPDGMILRQARDVVCKYLADHPENRQKDAEGLVQAALYDAWPCK</sequence>
<protein>
    <recommendedName>
        <fullName evidence="2">Rap1a immunity protein domain-containing protein</fullName>
    </recommendedName>
</protein>
<evidence type="ECO:0000313" key="3">
    <source>
        <dbReference type="EMBL" id="PDT05140.1"/>
    </source>
</evidence>
<feature type="chain" id="PRO_5013241435" description="Rap1a immunity protein domain-containing protein" evidence="1">
    <location>
        <begin position="19"/>
        <end position="124"/>
    </location>
</feature>
<proteinExistence type="predicted"/>
<accession>A0A2A6JG16</accession>
<dbReference type="Gene3D" id="1.10.890.40">
    <property type="match status" value="1"/>
</dbReference>
<evidence type="ECO:0000256" key="1">
    <source>
        <dbReference type="SAM" id="SignalP"/>
    </source>
</evidence>
<comment type="caution">
    <text evidence="3">The sequence shown here is derived from an EMBL/GenBank/DDBJ whole genome shotgun (WGS) entry which is preliminary data.</text>
</comment>
<feature type="domain" description="Rap1a immunity protein" evidence="2">
    <location>
        <begin position="22"/>
        <end position="123"/>
    </location>
</feature>
<feature type="signal peptide" evidence="1">
    <location>
        <begin position="1"/>
        <end position="18"/>
    </location>
</feature>
<organism evidence="3 4">
    <name type="scientific">Rhizobium chutanense</name>
    <dbReference type="NCBI Taxonomy" id="2035448"/>
    <lineage>
        <taxon>Bacteria</taxon>
        <taxon>Pseudomonadati</taxon>
        <taxon>Pseudomonadota</taxon>
        <taxon>Alphaproteobacteria</taxon>
        <taxon>Hyphomicrobiales</taxon>
        <taxon>Rhizobiaceae</taxon>
        <taxon>Rhizobium/Agrobacterium group</taxon>
        <taxon>Rhizobium</taxon>
    </lineage>
</organism>
<dbReference type="EMBL" id="NWSV01000003">
    <property type="protein sequence ID" value="PDT05140.1"/>
    <property type="molecule type" value="Genomic_DNA"/>
</dbReference>
<keyword evidence="1" id="KW-0732">Signal</keyword>
<dbReference type="Proteomes" id="UP000220768">
    <property type="component" value="Unassembled WGS sequence"/>
</dbReference>
<keyword evidence="4" id="KW-1185">Reference proteome</keyword>
<reference evidence="3 4" key="1">
    <citation type="submission" date="2017-09" db="EMBL/GenBank/DDBJ databases">
        <title>Comparative genomics of rhizobia isolated from Phaseolus vulgaris in China.</title>
        <authorList>
            <person name="Tong W."/>
        </authorList>
    </citation>
    <scope>NUCLEOTIDE SEQUENCE [LARGE SCALE GENOMIC DNA]</scope>
    <source>
        <strain evidence="3 4">C5</strain>
    </source>
</reference>
<dbReference type="AlphaFoldDB" id="A0A2A6JG16"/>
<evidence type="ECO:0000313" key="4">
    <source>
        <dbReference type="Proteomes" id="UP000220768"/>
    </source>
</evidence>
<gene>
    <name evidence="3" type="ORF">CO666_05795</name>
</gene>
<dbReference type="InterPro" id="IPR041238">
    <property type="entry name" value="Rap1a"/>
</dbReference>
<dbReference type="RefSeq" id="WP_097611150.1">
    <property type="nucleotide sequence ID" value="NZ_NWSV01000003.1"/>
</dbReference>